<accession>A0A1E1WGF1</accession>
<reference evidence="1" key="1">
    <citation type="submission" date="2015-09" db="EMBL/GenBank/DDBJ databases">
        <title>De novo assembly of Pectinophora gossypiella (Pink Bollworm) gut transcriptome.</title>
        <authorList>
            <person name="Tassone E.E."/>
        </authorList>
    </citation>
    <scope>NUCLEOTIDE SEQUENCE</scope>
</reference>
<feature type="non-terminal residue" evidence="1">
    <location>
        <position position="1"/>
    </location>
</feature>
<dbReference type="EMBL" id="GDQN01004970">
    <property type="protein sequence ID" value="JAT86084.1"/>
    <property type="molecule type" value="Transcribed_RNA"/>
</dbReference>
<organism evidence="1">
    <name type="scientific">Pectinophora gossypiella</name>
    <name type="common">Cotton pink bollworm</name>
    <name type="synonym">Depressaria gossypiella</name>
    <dbReference type="NCBI Taxonomy" id="13191"/>
    <lineage>
        <taxon>Eukaryota</taxon>
        <taxon>Metazoa</taxon>
        <taxon>Ecdysozoa</taxon>
        <taxon>Arthropoda</taxon>
        <taxon>Hexapoda</taxon>
        <taxon>Insecta</taxon>
        <taxon>Pterygota</taxon>
        <taxon>Neoptera</taxon>
        <taxon>Endopterygota</taxon>
        <taxon>Lepidoptera</taxon>
        <taxon>Glossata</taxon>
        <taxon>Ditrysia</taxon>
        <taxon>Gelechioidea</taxon>
        <taxon>Gelechiidae</taxon>
        <taxon>Apatetrinae</taxon>
        <taxon>Pectinophora</taxon>
    </lineage>
</organism>
<sequence length="160" mass="17874">SRLTQALCARTRAVTAARLPSYLLPLDFRTALVQMDESSLATVQLASLRTMYRQISCAADDICCHSLYTMPGHIAPRTRYLYTPDISSTVTDVVDSTTVIANATVQTSMKRIKLFRCKKSQLHCPVLITCAIVLELYADECSNKRSQDYFLISNSQLSLK</sequence>
<dbReference type="AlphaFoldDB" id="A0A1E1WGF1"/>
<protein>
    <submittedName>
        <fullName evidence="1">Uncharacterized protein</fullName>
    </submittedName>
</protein>
<name>A0A1E1WGF1_PECGO</name>
<proteinExistence type="predicted"/>
<gene>
    <name evidence="1" type="ORF">g.15721</name>
</gene>
<evidence type="ECO:0000313" key="1">
    <source>
        <dbReference type="EMBL" id="JAT86084.1"/>
    </source>
</evidence>